<accession>A0A453GQP3</accession>
<dbReference type="InterPro" id="IPR046349">
    <property type="entry name" value="C1-like_sf"/>
</dbReference>
<dbReference type="SUPFAM" id="SSF57889">
    <property type="entry name" value="Cysteine-rich domain"/>
    <property type="match status" value="2"/>
</dbReference>
<feature type="domain" description="DC1" evidence="2">
    <location>
        <begin position="28"/>
        <end position="68"/>
    </location>
</feature>
<dbReference type="Gramene" id="AET3Gv21156700.1">
    <property type="protein sequence ID" value="AET3Gv21156700.1"/>
    <property type="gene ID" value="AET3Gv21156700"/>
</dbReference>
<keyword evidence="4" id="KW-1185">Reference proteome</keyword>
<organism evidence="3 4">
    <name type="scientific">Aegilops tauschii subsp. strangulata</name>
    <name type="common">Goatgrass</name>
    <dbReference type="NCBI Taxonomy" id="200361"/>
    <lineage>
        <taxon>Eukaryota</taxon>
        <taxon>Viridiplantae</taxon>
        <taxon>Streptophyta</taxon>
        <taxon>Embryophyta</taxon>
        <taxon>Tracheophyta</taxon>
        <taxon>Spermatophyta</taxon>
        <taxon>Magnoliopsida</taxon>
        <taxon>Liliopsida</taxon>
        <taxon>Poales</taxon>
        <taxon>Poaceae</taxon>
        <taxon>BOP clade</taxon>
        <taxon>Pooideae</taxon>
        <taxon>Triticodae</taxon>
        <taxon>Triticeae</taxon>
        <taxon>Triticinae</taxon>
        <taxon>Aegilops</taxon>
    </lineage>
</organism>
<proteinExistence type="predicted"/>
<evidence type="ECO:0000313" key="3">
    <source>
        <dbReference type="EnsemblPlants" id="AET3Gv21156700.1"/>
    </source>
</evidence>
<evidence type="ECO:0000256" key="1">
    <source>
        <dbReference type="ARBA" id="ARBA00022737"/>
    </source>
</evidence>
<dbReference type="PANTHER" id="PTHR47841">
    <property type="entry name" value="DIACYLGLYCEROL KINASE THETA-LIKE-RELATED"/>
    <property type="match status" value="1"/>
</dbReference>
<reference evidence="4" key="2">
    <citation type="journal article" date="2017" name="Nat. Plants">
        <title>The Aegilops tauschii genome reveals multiple impacts of transposons.</title>
        <authorList>
            <person name="Zhao G."/>
            <person name="Zou C."/>
            <person name="Li K."/>
            <person name="Wang K."/>
            <person name="Li T."/>
            <person name="Gao L."/>
            <person name="Zhang X."/>
            <person name="Wang H."/>
            <person name="Yang Z."/>
            <person name="Liu X."/>
            <person name="Jiang W."/>
            <person name="Mao L."/>
            <person name="Kong X."/>
            <person name="Jiao Y."/>
            <person name="Jia J."/>
        </authorList>
    </citation>
    <scope>NUCLEOTIDE SEQUENCE [LARGE SCALE GENOMIC DNA]</scope>
    <source>
        <strain evidence="4">cv. AL8/78</strain>
    </source>
</reference>
<keyword evidence="1" id="KW-0677">Repeat</keyword>
<reference evidence="3" key="3">
    <citation type="journal article" date="2017" name="Nature">
        <title>Genome sequence of the progenitor of the wheat D genome Aegilops tauschii.</title>
        <authorList>
            <person name="Luo M.C."/>
            <person name="Gu Y.Q."/>
            <person name="Puiu D."/>
            <person name="Wang H."/>
            <person name="Twardziok S.O."/>
            <person name="Deal K.R."/>
            <person name="Huo N."/>
            <person name="Zhu T."/>
            <person name="Wang L."/>
            <person name="Wang Y."/>
            <person name="McGuire P.E."/>
            <person name="Liu S."/>
            <person name="Long H."/>
            <person name="Ramasamy R.K."/>
            <person name="Rodriguez J.C."/>
            <person name="Van S.L."/>
            <person name="Yuan L."/>
            <person name="Wang Z."/>
            <person name="Xia Z."/>
            <person name="Xiao L."/>
            <person name="Anderson O.D."/>
            <person name="Ouyang S."/>
            <person name="Liang Y."/>
            <person name="Zimin A.V."/>
            <person name="Pertea G."/>
            <person name="Qi P."/>
            <person name="Bennetzen J.L."/>
            <person name="Dai X."/>
            <person name="Dawson M.W."/>
            <person name="Muller H.G."/>
            <person name="Kugler K."/>
            <person name="Rivarola-Duarte L."/>
            <person name="Spannagl M."/>
            <person name="Mayer K.F.X."/>
            <person name="Lu F.H."/>
            <person name="Bevan M.W."/>
            <person name="Leroy P."/>
            <person name="Li P."/>
            <person name="You F.M."/>
            <person name="Sun Q."/>
            <person name="Liu Z."/>
            <person name="Lyons E."/>
            <person name="Wicker T."/>
            <person name="Salzberg S.L."/>
            <person name="Devos K.M."/>
            <person name="Dvorak J."/>
        </authorList>
    </citation>
    <scope>NUCLEOTIDE SEQUENCE [LARGE SCALE GENOMIC DNA]</scope>
    <source>
        <strain evidence="3">cv. AL8/78</strain>
    </source>
</reference>
<dbReference type="Proteomes" id="UP000015105">
    <property type="component" value="Chromosome 3D"/>
</dbReference>
<reference evidence="3" key="5">
    <citation type="journal article" date="2021" name="G3 (Bethesda)">
        <title>Aegilops tauschii genome assembly Aet v5.0 features greater sequence contiguity and improved annotation.</title>
        <authorList>
            <person name="Wang L."/>
            <person name="Zhu T."/>
            <person name="Rodriguez J.C."/>
            <person name="Deal K.R."/>
            <person name="Dubcovsky J."/>
            <person name="McGuire P.E."/>
            <person name="Lux T."/>
            <person name="Spannagl M."/>
            <person name="Mayer K.F.X."/>
            <person name="Baldrich P."/>
            <person name="Meyers B.C."/>
            <person name="Huo N."/>
            <person name="Gu Y.Q."/>
            <person name="Zhou H."/>
            <person name="Devos K.M."/>
            <person name="Bennetzen J.L."/>
            <person name="Unver T."/>
            <person name="Budak H."/>
            <person name="Gulick P.J."/>
            <person name="Galiba G."/>
            <person name="Kalapos B."/>
            <person name="Nelson D.R."/>
            <person name="Li P."/>
            <person name="You F.M."/>
            <person name="Luo M.C."/>
            <person name="Dvorak J."/>
        </authorList>
    </citation>
    <scope>NUCLEOTIDE SEQUENCE [LARGE SCALE GENOMIC DNA]</scope>
    <source>
        <strain evidence="3">cv. AL8/78</strain>
    </source>
</reference>
<dbReference type="Pfam" id="PF03107">
    <property type="entry name" value="C1_2"/>
    <property type="match status" value="1"/>
</dbReference>
<evidence type="ECO:0000259" key="2">
    <source>
        <dbReference type="Pfam" id="PF03107"/>
    </source>
</evidence>
<dbReference type="AlphaFoldDB" id="A0A453GQP3"/>
<dbReference type="STRING" id="200361.A0A453GQP3"/>
<protein>
    <recommendedName>
        <fullName evidence="2">DC1 domain-containing protein</fullName>
    </recommendedName>
</protein>
<sequence length="255" mass="27928">PRATLSITTPTRMEKEIKNHRLHPGCGPLVLDGSGQQFKCHACKLSGSRMYAYHCAGCNDFSLHGQCATCPDKLGFWGHPQHEMVLERERPNMGEVLLAVRSDIHAALMSTTPKGGFLPVSCEMCTGEIEGVHYYCSACGFFAHAVCATLPKTTRSAAHGEHDLALFSSFPTMCSASECRMPAVWAYRCMPCLAFYHINCLPENDGMFTKPFGDRPPNPFVPAPPMMGMGPPPSGATFNQENPFGVVNTYRHRGI</sequence>
<name>A0A453GQP3_AEGTS</name>
<reference evidence="4" key="1">
    <citation type="journal article" date="2014" name="Science">
        <title>Ancient hybridizations among the ancestral genomes of bread wheat.</title>
        <authorList>
            <consortium name="International Wheat Genome Sequencing Consortium,"/>
            <person name="Marcussen T."/>
            <person name="Sandve S.R."/>
            <person name="Heier L."/>
            <person name="Spannagl M."/>
            <person name="Pfeifer M."/>
            <person name="Jakobsen K.S."/>
            <person name="Wulff B.B."/>
            <person name="Steuernagel B."/>
            <person name="Mayer K.F."/>
            <person name="Olsen O.A."/>
        </authorList>
    </citation>
    <scope>NUCLEOTIDE SEQUENCE [LARGE SCALE GENOMIC DNA]</scope>
    <source>
        <strain evidence="4">cv. AL8/78</strain>
    </source>
</reference>
<dbReference type="EnsemblPlants" id="AET3Gv21156700.1">
    <property type="protein sequence ID" value="AET3Gv21156700.1"/>
    <property type="gene ID" value="AET3Gv21156700"/>
</dbReference>
<dbReference type="InterPro" id="IPR004146">
    <property type="entry name" value="DC1"/>
</dbReference>
<reference evidence="3" key="4">
    <citation type="submission" date="2019-03" db="UniProtKB">
        <authorList>
            <consortium name="EnsemblPlants"/>
        </authorList>
    </citation>
    <scope>IDENTIFICATION</scope>
</reference>
<dbReference type="PANTHER" id="PTHR47841:SF16">
    <property type="entry name" value="DC1 DOMAIN-CONTAINING PROTEIN"/>
    <property type="match status" value="1"/>
</dbReference>
<evidence type="ECO:0000313" key="4">
    <source>
        <dbReference type="Proteomes" id="UP000015105"/>
    </source>
</evidence>